<proteinExistence type="predicted"/>
<name>A0A0H2RTW2_9AGAM</name>
<evidence type="ECO:0000313" key="1">
    <source>
        <dbReference type="EMBL" id="KLO15304.1"/>
    </source>
</evidence>
<dbReference type="OrthoDB" id="3236053at2759"/>
<dbReference type="AlphaFoldDB" id="A0A0H2RTW2"/>
<dbReference type="InParanoid" id="A0A0H2RTW2"/>
<organism evidence="1 2">
    <name type="scientific">Schizopora paradoxa</name>
    <dbReference type="NCBI Taxonomy" id="27342"/>
    <lineage>
        <taxon>Eukaryota</taxon>
        <taxon>Fungi</taxon>
        <taxon>Dikarya</taxon>
        <taxon>Basidiomycota</taxon>
        <taxon>Agaricomycotina</taxon>
        <taxon>Agaricomycetes</taxon>
        <taxon>Hymenochaetales</taxon>
        <taxon>Schizoporaceae</taxon>
        <taxon>Schizopora</taxon>
    </lineage>
</organism>
<dbReference type="EMBL" id="KQ085931">
    <property type="protein sequence ID" value="KLO15304.1"/>
    <property type="molecule type" value="Genomic_DNA"/>
</dbReference>
<reference evidence="1 2" key="1">
    <citation type="submission" date="2015-04" db="EMBL/GenBank/DDBJ databases">
        <title>Complete genome sequence of Schizopora paradoxa KUC8140, a cosmopolitan wood degrader in East Asia.</title>
        <authorList>
            <consortium name="DOE Joint Genome Institute"/>
            <person name="Min B."/>
            <person name="Park H."/>
            <person name="Jang Y."/>
            <person name="Kim J.-J."/>
            <person name="Kim K.H."/>
            <person name="Pangilinan J."/>
            <person name="Lipzen A."/>
            <person name="Riley R."/>
            <person name="Grigoriev I.V."/>
            <person name="Spatafora J.W."/>
            <person name="Choi I.-G."/>
        </authorList>
    </citation>
    <scope>NUCLEOTIDE SEQUENCE [LARGE SCALE GENOMIC DNA]</scope>
    <source>
        <strain evidence="1 2">KUC8140</strain>
    </source>
</reference>
<protein>
    <submittedName>
        <fullName evidence="1">Uncharacterized protein</fullName>
    </submittedName>
</protein>
<accession>A0A0H2RTW2</accession>
<keyword evidence="2" id="KW-1185">Reference proteome</keyword>
<feature type="non-terminal residue" evidence="1">
    <location>
        <position position="1"/>
    </location>
</feature>
<evidence type="ECO:0000313" key="2">
    <source>
        <dbReference type="Proteomes" id="UP000053477"/>
    </source>
</evidence>
<sequence length="62" mass="6875">TTSLASALGVKGSLRVRPYGNVKHAHVVLRKVDEEQYVDEEGVTRTRGVFSLFAHKLINVKP</sequence>
<gene>
    <name evidence="1" type="ORF">SCHPADRAFT_800660</name>
</gene>
<dbReference type="Proteomes" id="UP000053477">
    <property type="component" value="Unassembled WGS sequence"/>
</dbReference>
<feature type="non-terminal residue" evidence="1">
    <location>
        <position position="62"/>
    </location>
</feature>